<evidence type="ECO:0000313" key="3">
    <source>
        <dbReference type="EMBL" id="MVX60345.1"/>
    </source>
</evidence>
<dbReference type="OrthoDB" id="1407586at2"/>
<keyword evidence="3" id="KW-0378">Hydrolase</keyword>
<dbReference type="AlphaFoldDB" id="A0A6N8JKD8"/>
<dbReference type="GO" id="GO:0016787">
    <property type="term" value="F:hydrolase activity"/>
    <property type="evidence" value="ECO:0007669"/>
    <property type="project" value="UniProtKB-KW"/>
</dbReference>
<evidence type="ECO:0000313" key="4">
    <source>
        <dbReference type="Proteomes" id="UP000463388"/>
    </source>
</evidence>
<dbReference type="GO" id="GO:0016831">
    <property type="term" value="F:carboxy-lyase activity"/>
    <property type="evidence" value="ECO:0007669"/>
    <property type="project" value="InterPro"/>
</dbReference>
<dbReference type="EMBL" id="WSRR01000003">
    <property type="protein sequence ID" value="MVX60345.1"/>
    <property type="molecule type" value="Genomic_DNA"/>
</dbReference>
<reference evidence="3 4" key="1">
    <citation type="submission" date="2019-12" db="EMBL/GenBank/DDBJ databases">
        <title>Microbes associate with the intestines of laboratory mice.</title>
        <authorList>
            <person name="Navarre W."/>
            <person name="Wong E."/>
        </authorList>
    </citation>
    <scope>NUCLEOTIDE SEQUENCE [LARGE SCALE GENOMIC DNA]</scope>
    <source>
        <strain evidence="3 4">NM66_B29</strain>
    </source>
</reference>
<accession>A0A6N8JKD8</accession>
<evidence type="ECO:0000256" key="1">
    <source>
        <dbReference type="ARBA" id="ARBA00023239"/>
    </source>
</evidence>
<dbReference type="Gene3D" id="3.20.20.140">
    <property type="entry name" value="Metal-dependent hydrolases"/>
    <property type="match status" value="1"/>
</dbReference>
<proteinExistence type="predicted"/>
<dbReference type="InterPro" id="IPR006680">
    <property type="entry name" value="Amidohydro-rel"/>
</dbReference>
<protein>
    <submittedName>
        <fullName evidence="3">Amidohydrolase family protein</fullName>
    </submittedName>
</protein>
<comment type="caution">
    <text evidence="3">The sequence shown here is derived from an EMBL/GenBank/DDBJ whole genome shotgun (WGS) entry which is preliminary data.</text>
</comment>
<name>A0A6N8JKD8_9ACTN</name>
<sequence length="264" mass="29715">MAIVDAHSHIYPEKISRKAVGAVGQFYATHMDAPDASAEALLATCAGSPITHHIVHSVATSPAQVETINDFVAEQCAAHDNFIGFATMHQDYENMEAEIDRAVGLGLKGVKIHPDNQRVNMDDPRLMRLYECIEGRLPIVIHTGDYRYDFSHPRRLKKILHRFPRLVVDAAHFGGWSIFDYALEYLEDENCFVDTSSALEFLGPRRTVELCRAYGIERVMFGSDFPMWSPVTELNLIESMGFSQAEFEAITWHNAERFVGEPIG</sequence>
<organism evidence="3 4">
    <name type="scientific">Adlercreutzia mucosicola</name>
    <dbReference type="NCBI Taxonomy" id="580026"/>
    <lineage>
        <taxon>Bacteria</taxon>
        <taxon>Bacillati</taxon>
        <taxon>Actinomycetota</taxon>
        <taxon>Coriobacteriia</taxon>
        <taxon>Eggerthellales</taxon>
        <taxon>Eggerthellaceae</taxon>
        <taxon>Adlercreutzia</taxon>
    </lineage>
</organism>
<dbReference type="Proteomes" id="UP000463388">
    <property type="component" value="Unassembled WGS sequence"/>
</dbReference>
<feature type="domain" description="Amidohydrolase-related" evidence="2">
    <location>
        <begin position="4"/>
        <end position="260"/>
    </location>
</feature>
<keyword evidence="4" id="KW-1185">Reference proteome</keyword>
<dbReference type="InterPro" id="IPR032466">
    <property type="entry name" value="Metal_Hydrolase"/>
</dbReference>
<gene>
    <name evidence="3" type="ORF">GKZ27_02560</name>
</gene>
<dbReference type="PANTHER" id="PTHR21240:SF28">
    <property type="entry name" value="ISO-OROTATE DECARBOXYLASE (EUROFUNG)"/>
    <property type="match status" value="1"/>
</dbReference>
<dbReference type="PANTHER" id="PTHR21240">
    <property type="entry name" value="2-AMINO-3-CARBOXYLMUCONATE-6-SEMIALDEHYDE DECARBOXYLASE"/>
    <property type="match status" value="1"/>
</dbReference>
<dbReference type="Pfam" id="PF04909">
    <property type="entry name" value="Amidohydro_2"/>
    <property type="match status" value="1"/>
</dbReference>
<dbReference type="RefSeq" id="WP_028027660.1">
    <property type="nucleotide sequence ID" value="NZ_JANJZH010000009.1"/>
</dbReference>
<dbReference type="InterPro" id="IPR032465">
    <property type="entry name" value="ACMSD"/>
</dbReference>
<keyword evidence="1" id="KW-0456">Lyase</keyword>
<dbReference type="GO" id="GO:0005737">
    <property type="term" value="C:cytoplasm"/>
    <property type="evidence" value="ECO:0007669"/>
    <property type="project" value="TreeGrafter"/>
</dbReference>
<dbReference type="CDD" id="cd01292">
    <property type="entry name" value="metallo-dependent_hydrolases"/>
    <property type="match status" value="1"/>
</dbReference>
<evidence type="ECO:0000259" key="2">
    <source>
        <dbReference type="Pfam" id="PF04909"/>
    </source>
</evidence>
<dbReference type="GO" id="GO:0019748">
    <property type="term" value="P:secondary metabolic process"/>
    <property type="evidence" value="ECO:0007669"/>
    <property type="project" value="TreeGrafter"/>
</dbReference>
<dbReference type="SUPFAM" id="SSF51556">
    <property type="entry name" value="Metallo-dependent hydrolases"/>
    <property type="match status" value="1"/>
</dbReference>